<dbReference type="Pfam" id="PF01381">
    <property type="entry name" value="HTH_3"/>
    <property type="match status" value="1"/>
</dbReference>
<protein>
    <submittedName>
        <fullName evidence="5">XRE family transcriptional regulator</fullName>
    </submittedName>
</protein>
<dbReference type="PANTHER" id="PTHR40661:SF3">
    <property type="entry name" value="FELS-1 PROPHAGE TRANSCRIPTIONAL REGULATOR"/>
    <property type="match status" value="1"/>
</dbReference>
<evidence type="ECO:0000256" key="1">
    <source>
        <dbReference type="ARBA" id="ARBA00023015"/>
    </source>
</evidence>
<evidence type="ECO:0000256" key="2">
    <source>
        <dbReference type="ARBA" id="ARBA00023125"/>
    </source>
</evidence>
<dbReference type="SUPFAM" id="SSF47413">
    <property type="entry name" value="lambda repressor-like DNA-binding domains"/>
    <property type="match status" value="1"/>
</dbReference>
<dbReference type="CDD" id="cd06462">
    <property type="entry name" value="Peptidase_S24_S26"/>
    <property type="match status" value="1"/>
</dbReference>
<dbReference type="EMBL" id="BAABHY010000001">
    <property type="protein sequence ID" value="GAA5106058.1"/>
    <property type="molecule type" value="Genomic_DNA"/>
</dbReference>
<dbReference type="SMART" id="SM00530">
    <property type="entry name" value="HTH_XRE"/>
    <property type="match status" value="1"/>
</dbReference>
<dbReference type="InterPro" id="IPR001387">
    <property type="entry name" value="Cro/C1-type_HTH"/>
</dbReference>
<dbReference type="SUPFAM" id="SSF51306">
    <property type="entry name" value="LexA/Signal peptidase"/>
    <property type="match status" value="1"/>
</dbReference>
<dbReference type="PROSITE" id="PS50943">
    <property type="entry name" value="HTH_CROC1"/>
    <property type="match status" value="1"/>
</dbReference>
<dbReference type="CDD" id="cd00093">
    <property type="entry name" value="HTH_XRE"/>
    <property type="match status" value="1"/>
</dbReference>
<organism evidence="5 6">
    <name type="scientific">Orbus sasakiae</name>
    <dbReference type="NCBI Taxonomy" id="1078475"/>
    <lineage>
        <taxon>Bacteria</taxon>
        <taxon>Pseudomonadati</taxon>
        <taxon>Pseudomonadota</taxon>
        <taxon>Gammaproteobacteria</taxon>
        <taxon>Orbales</taxon>
        <taxon>Orbaceae</taxon>
        <taxon>Orbus</taxon>
    </lineage>
</organism>
<keyword evidence="2" id="KW-0238">DNA-binding</keyword>
<dbReference type="Pfam" id="PF00717">
    <property type="entry name" value="Peptidase_S24"/>
    <property type="match status" value="1"/>
</dbReference>
<gene>
    <name evidence="5" type="ORF">GCM10023211_05450</name>
</gene>
<reference evidence="6" key="1">
    <citation type="journal article" date="2019" name="Int. J. Syst. Evol. Microbiol.">
        <title>The Global Catalogue of Microorganisms (GCM) 10K type strain sequencing project: providing services to taxonomists for standard genome sequencing and annotation.</title>
        <authorList>
            <consortium name="The Broad Institute Genomics Platform"/>
            <consortium name="The Broad Institute Genome Sequencing Center for Infectious Disease"/>
            <person name="Wu L."/>
            <person name="Ma J."/>
        </authorList>
    </citation>
    <scope>NUCLEOTIDE SEQUENCE [LARGE SCALE GENOMIC DNA]</scope>
    <source>
        <strain evidence="6">JCM 18050</strain>
    </source>
</reference>
<proteinExistence type="predicted"/>
<dbReference type="InterPro" id="IPR010982">
    <property type="entry name" value="Lambda_DNA-bd_dom_sf"/>
</dbReference>
<dbReference type="InterPro" id="IPR015927">
    <property type="entry name" value="Peptidase_S24_S26A/B/C"/>
</dbReference>
<dbReference type="InterPro" id="IPR036286">
    <property type="entry name" value="LexA/Signal_pep-like_sf"/>
</dbReference>
<keyword evidence="3" id="KW-0804">Transcription</keyword>
<dbReference type="Proteomes" id="UP001500171">
    <property type="component" value="Unassembled WGS sequence"/>
</dbReference>
<accession>A0ABP9N2J2</accession>
<name>A0ABP9N2J2_9GAMM</name>
<evidence type="ECO:0000256" key="3">
    <source>
        <dbReference type="ARBA" id="ARBA00023163"/>
    </source>
</evidence>
<dbReference type="PANTHER" id="PTHR40661">
    <property type="match status" value="1"/>
</dbReference>
<evidence type="ECO:0000259" key="4">
    <source>
        <dbReference type="PROSITE" id="PS50943"/>
    </source>
</evidence>
<feature type="domain" description="HTH cro/C1-type" evidence="4">
    <location>
        <begin position="26"/>
        <end position="66"/>
    </location>
</feature>
<dbReference type="Gene3D" id="1.10.260.40">
    <property type="entry name" value="lambda repressor-like DNA-binding domains"/>
    <property type="match status" value="1"/>
</dbReference>
<keyword evidence="6" id="KW-1185">Reference proteome</keyword>
<sequence length="233" mass="26468">MPMKQNYSTFAKRLKYIIGDDSLLSFSKKCGLSESAIRKYIREESEPTLQNLLMMADVGNVSVAWLATGNDPFLSNTNLLPKDTKNIVVTIPEVHFDSLVDVYKQEIDHLAKKENILTEWVFSRDWLSRSGLIDSELAIVQIPYNNMANTIKTGDMAIISLAENDLNRIFSGIYIILLNDKLLIKRVQYDPVENGYHLINDNPIYKNHLIKQDGAVPFNIIAKIEHILTNVAD</sequence>
<evidence type="ECO:0000313" key="5">
    <source>
        <dbReference type="EMBL" id="GAA5106058.1"/>
    </source>
</evidence>
<keyword evidence="1" id="KW-0805">Transcription regulation</keyword>
<comment type="caution">
    <text evidence="5">The sequence shown here is derived from an EMBL/GenBank/DDBJ whole genome shotgun (WGS) entry which is preliminary data.</text>
</comment>
<dbReference type="Gene3D" id="2.10.109.10">
    <property type="entry name" value="Umud Fragment, subunit A"/>
    <property type="match status" value="1"/>
</dbReference>
<evidence type="ECO:0000313" key="6">
    <source>
        <dbReference type="Proteomes" id="UP001500171"/>
    </source>
</evidence>